<evidence type="ECO:0000313" key="2">
    <source>
        <dbReference type="EMBL" id="KAG0473901.1"/>
    </source>
</evidence>
<evidence type="ECO:0000256" key="1">
    <source>
        <dbReference type="SAM" id="MobiDB-lite"/>
    </source>
</evidence>
<sequence length="254" mass="28122">MESKEDSETMEGGETRKPKNSTVEMNMGLGCCSKAIKGGELEESWMVKQQRDRNLWKVGIKVVEETKCSAIAIGATDFQPLGRSNKLRSSDFQISIWKANLNSRKKGPGVAKKEWEGSKNGKGNWQFTRMSSSGEAGKRRLPWNVEKIALGTLVLCIPERERWLGYLKMNPSVEASGGGKLCEMGNFRNGEVLGSRNLGVEASRIEKLQKLGSFKKKASEKKIEKQREKELCLGRGIPTSVSGPLQGQVESKIV</sequence>
<comment type="caution">
    <text evidence="2">The sequence shown here is derived from an EMBL/GenBank/DDBJ whole genome shotgun (WGS) entry which is preliminary data.</text>
</comment>
<reference evidence="2 3" key="1">
    <citation type="journal article" date="2020" name="Nat. Food">
        <title>A phased Vanilla planifolia genome enables genetic improvement of flavour and production.</title>
        <authorList>
            <person name="Hasing T."/>
            <person name="Tang H."/>
            <person name="Brym M."/>
            <person name="Khazi F."/>
            <person name="Huang T."/>
            <person name="Chambers A.H."/>
        </authorList>
    </citation>
    <scope>NUCLEOTIDE SEQUENCE [LARGE SCALE GENOMIC DNA]</scope>
    <source>
        <tissue evidence="2">Leaf</tissue>
    </source>
</reference>
<dbReference type="Proteomes" id="UP000636800">
    <property type="component" value="Chromosome 7"/>
</dbReference>
<feature type="compositionally biased region" description="Basic and acidic residues" evidence="1">
    <location>
        <begin position="1"/>
        <end position="17"/>
    </location>
</feature>
<evidence type="ECO:0000313" key="3">
    <source>
        <dbReference type="Proteomes" id="UP000636800"/>
    </source>
</evidence>
<feature type="compositionally biased region" description="Polar residues" evidence="1">
    <location>
        <begin position="121"/>
        <end position="131"/>
    </location>
</feature>
<dbReference type="EMBL" id="JADCNL010000007">
    <property type="protein sequence ID" value="KAG0473901.1"/>
    <property type="molecule type" value="Genomic_DNA"/>
</dbReference>
<name>A0A835QIH9_VANPL</name>
<feature type="region of interest" description="Disordered" evidence="1">
    <location>
        <begin position="1"/>
        <end position="24"/>
    </location>
</feature>
<accession>A0A835QIH9</accession>
<gene>
    <name evidence="2" type="ORF">HPP92_015758</name>
</gene>
<organism evidence="2 3">
    <name type="scientific">Vanilla planifolia</name>
    <name type="common">Vanilla</name>
    <dbReference type="NCBI Taxonomy" id="51239"/>
    <lineage>
        <taxon>Eukaryota</taxon>
        <taxon>Viridiplantae</taxon>
        <taxon>Streptophyta</taxon>
        <taxon>Embryophyta</taxon>
        <taxon>Tracheophyta</taxon>
        <taxon>Spermatophyta</taxon>
        <taxon>Magnoliopsida</taxon>
        <taxon>Liliopsida</taxon>
        <taxon>Asparagales</taxon>
        <taxon>Orchidaceae</taxon>
        <taxon>Vanilloideae</taxon>
        <taxon>Vanilleae</taxon>
        <taxon>Vanilla</taxon>
    </lineage>
</organism>
<keyword evidence="3" id="KW-1185">Reference proteome</keyword>
<dbReference type="AlphaFoldDB" id="A0A835QIH9"/>
<proteinExistence type="predicted"/>
<protein>
    <submittedName>
        <fullName evidence="2">Uncharacterized protein</fullName>
    </submittedName>
</protein>
<feature type="region of interest" description="Disordered" evidence="1">
    <location>
        <begin position="105"/>
        <end position="131"/>
    </location>
</feature>